<feature type="region of interest" description="Disordered" evidence="1">
    <location>
        <begin position="460"/>
        <end position="479"/>
    </location>
</feature>
<evidence type="ECO:0000256" key="1">
    <source>
        <dbReference type="SAM" id="MobiDB-lite"/>
    </source>
</evidence>
<feature type="region of interest" description="Disordered" evidence="1">
    <location>
        <begin position="12"/>
        <end position="59"/>
    </location>
</feature>
<evidence type="ECO:0000313" key="2">
    <source>
        <dbReference type="EMBL" id="GJT39952.1"/>
    </source>
</evidence>
<comment type="caution">
    <text evidence="2">The sequence shown here is derived from an EMBL/GenBank/DDBJ whole genome shotgun (WGS) entry which is preliminary data.</text>
</comment>
<evidence type="ECO:0000313" key="3">
    <source>
        <dbReference type="Proteomes" id="UP001151760"/>
    </source>
</evidence>
<reference evidence="2" key="2">
    <citation type="submission" date="2022-01" db="EMBL/GenBank/DDBJ databases">
        <authorList>
            <person name="Yamashiro T."/>
            <person name="Shiraishi A."/>
            <person name="Satake H."/>
            <person name="Nakayama K."/>
        </authorList>
    </citation>
    <scope>NUCLEOTIDE SEQUENCE</scope>
</reference>
<sequence length="830" mass="93073">MDQFILQRRILTTKEASTGPSAQPLDDTSANIIRDSPSLADAETGARSDKTSSGGDTKIVQITEELGEDVEKQENIKEKTVELDQDQAGSDPGETFESRPQPEQVHIEEDQARPEPGISCVALAGPDPELTHDEFMADLYPKVQESLNFLADEHVILEDPLSSTRTLSSMKNLEDAYAIRDQFINDKSTDDDSRKLNVEAEVVSMVTVPIYQASSSVPPLSTPVIDLKPPKLASSTTQTLIFTATTMTTTTPFPPPPQQQSTTESELAKHPPPPPPDSDQSKRRQHDAGTSSSSQPQAPQSSAWKKYHVSSSGGNSLLEKTRDMQTFMNCFCQKIGKTEFTQKVKLIKSLNLSTWMSFIFSFRWKSFIRCLQIRLTRLIQKVINKGSGQALPISKMKAARYHDFGLELLVPEHIASGASGSLQLPPSLSFKPVYSDKSKQHHRQPSGSFVYHLSPPDDQQLNDDSVPIDEEHSSGDTDLGTVLKANALASTYQALTENSLLEKTRDMWTFMNWYCQKVGKTKLTQADLKIKLKESRDQVRIDISRPLPLSGPPGHVTIQTQFFFNKDLDYLRYGSKGSGHALSISKMKAARYPEFGWDAKGFEYKRDYTIIESPRAVVFPVRNNERKITRFNKIYKFSDGTLTNILETLDYRVKEYKVNRLNPGQSSQDLEVQVKMEMEIPRSSGVHFITACSYSTDTSNDLITAEMSQAQDGERPQIDDQRLDLADDLKEAQDHISRSIISHKTKITTSKYKILQIIEISSDSLEDKKGASIATTPIFYGPSTQGLLDAYGYNTIEEYLSWNYFPSIDYENTDMETTTRKQIQDCIVDL</sequence>
<feature type="region of interest" description="Disordered" evidence="1">
    <location>
        <begin position="433"/>
        <end position="454"/>
    </location>
</feature>
<feature type="compositionally biased region" description="Polar residues" evidence="1">
    <location>
        <begin position="14"/>
        <end position="31"/>
    </location>
</feature>
<dbReference type="EMBL" id="BQNB010015430">
    <property type="protein sequence ID" value="GJT39952.1"/>
    <property type="molecule type" value="Genomic_DNA"/>
</dbReference>
<protein>
    <submittedName>
        <fullName evidence="2">Uncharacterized protein</fullName>
    </submittedName>
</protein>
<dbReference type="Proteomes" id="UP001151760">
    <property type="component" value="Unassembled WGS sequence"/>
</dbReference>
<keyword evidence="3" id="KW-1185">Reference proteome</keyword>
<reference evidence="2" key="1">
    <citation type="journal article" date="2022" name="Int. J. Mol. Sci.">
        <title>Draft Genome of Tanacetum Coccineum: Genomic Comparison of Closely Related Tanacetum-Family Plants.</title>
        <authorList>
            <person name="Yamashiro T."/>
            <person name="Shiraishi A."/>
            <person name="Nakayama K."/>
            <person name="Satake H."/>
        </authorList>
    </citation>
    <scope>NUCLEOTIDE SEQUENCE</scope>
</reference>
<feature type="compositionally biased region" description="Low complexity" evidence="1">
    <location>
        <begin position="291"/>
        <end position="303"/>
    </location>
</feature>
<feature type="region of interest" description="Disordered" evidence="1">
    <location>
        <begin position="80"/>
        <end position="112"/>
    </location>
</feature>
<accession>A0ABQ5DM18</accession>
<organism evidence="2 3">
    <name type="scientific">Tanacetum coccineum</name>
    <dbReference type="NCBI Taxonomy" id="301880"/>
    <lineage>
        <taxon>Eukaryota</taxon>
        <taxon>Viridiplantae</taxon>
        <taxon>Streptophyta</taxon>
        <taxon>Embryophyta</taxon>
        <taxon>Tracheophyta</taxon>
        <taxon>Spermatophyta</taxon>
        <taxon>Magnoliopsida</taxon>
        <taxon>eudicotyledons</taxon>
        <taxon>Gunneridae</taxon>
        <taxon>Pentapetalae</taxon>
        <taxon>asterids</taxon>
        <taxon>campanulids</taxon>
        <taxon>Asterales</taxon>
        <taxon>Asteraceae</taxon>
        <taxon>Asteroideae</taxon>
        <taxon>Anthemideae</taxon>
        <taxon>Anthemidinae</taxon>
        <taxon>Tanacetum</taxon>
    </lineage>
</organism>
<name>A0ABQ5DM18_9ASTR</name>
<proteinExistence type="predicted"/>
<feature type="region of interest" description="Disordered" evidence="1">
    <location>
        <begin position="247"/>
        <end position="308"/>
    </location>
</feature>
<gene>
    <name evidence="2" type="ORF">Tco_0939817</name>
</gene>